<evidence type="ECO:0000313" key="2">
    <source>
        <dbReference type="EMBL" id="CAE0807627.1"/>
    </source>
</evidence>
<sequence>MGKKTVIVQPTPPGPAPPPSLREQYWRRVAEDKVIEAQGYSGPQSIEQQCVAMRKRVYESPRWKQNLHEHQNNPRPPPKDVNWKHVTSKRTGAPFEPRGTILDEFQKGRDFYPSADRATWDATTAVTQRTARNNEQNTLSVTKSRMDGPLRNIVNGDPPAQARGPPLSPRHQTILRTMNPTLKGLTLPAI</sequence>
<feature type="region of interest" description="Disordered" evidence="1">
    <location>
        <begin position="64"/>
        <end position="83"/>
    </location>
</feature>
<dbReference type="AlphaFoldDB" id="A0A7S4CVA1"/>
<dbReference type="EMBL" id="HBJA01052934">
    <property type="protein sequence ID" value="CAE0807627.1"/>
    <property type="molecule type" value="Transcribed_RNA"/>
</dbReference>
<feature type="compositionally biased region" description="Pro residues" evidence="1">
    <location>
        <begin position="10"/>
        <end position="20"/>
    </location>
</feature>
<proteinExistence type="predicted"/>
<evidence type="ECO:0000256" key="1">
    <source>
        <dbReference type="SAM" id="MobiDB-lite"/>
    </source>
</evidence>
<feature type="region of interest" description="Disordered" evidence="1">
    <location>
        <begin position="1"/>
        <end position="22"/>
    </location>
</feature>
<reference evidence="2" key="1">
    <citation type="submission" date="2021-01" db="EMBL/GenBank/DDBJ databases">
        <authorList>
            <person name="Corre E."/>
            <person name="Pelletier E."/>
            <person name="Niang G."/>
            <person name="Scheremetjew M."/>
            <person name="Finn R."/>
            <person name="Kale V."/>
            <person name="Holt S."/>
            <person name="Cochrane G."/>
            <person name="Meng A."/>
            <person name="Brown T."/>
            <person name="Cohen L."/>
        </authorList>
    </citation>
    <scope>NUCLEOTIDE SEQUENCE</scope>
    <source>
        <strain evidence="2">CCMP1594</strain>
    </source>
</reference>
<organism evidence="2">
    <name type="scientific">Eutreptiella gymnastica</name>
    <dbReference type="NCBI Taxonomy" id="73025"/>
    <lineage>
        <taxon>Eukaryota</taxon>
        <taxon>Discoba</taxon>
        <taxon>Euglenozoa</taxon>
        <taxon>Euglenida</taxon>
        <taxon>Spirocuta</taxon>
        <taxon>Euglenophyceae</taxon>
        <taxon>Eutreptiales</taxon>
        <taxon>Eutreptiaceae</taxon>
        <taxon>Eutreptiella</taxon>
    </lineage>
</organism>
<name>A0A7S4CVA1_9EUGL</name>
<accession>A0A7S4CVA1</accession>
<gene>
    <name evidence="2" type="ORF">EGYM00163_LOCUS18756</name>
</gene>
<protein>
    <submittedName>
        <fullName evidence="2">Uncharacterized protein</fullName>
    </submittedName>
</protein>